<organism evidence="1">
    <name type="scientific">marine metagenome</name>
    <dbReference type="NCBI Taxonomy" id="408172"/>
    <lineage>
        <taxon>unclassified sequences</taxon>
        <taxon>metagenomes</taxon>
        <taxon>ecological metagenomes</taxon>
    </lineage>
</organism>
<name>A0A382N2I6_9ZZZZ</name>
<dbReference type="InterPro" id="IPR036380">
    <property type="entry name" value="Isochorismatase-like_sf"/>
</dbReference>
<feature type="non-terminal residue" evidence="1">
    <location>
        <position position="256"/>
    </location>
</feature>
<reference evidence="1" key="1">
    <citation type="submission" date="2018-05" db="EMBL/GenBank/DDBJ databases">
        <authorList>
            <person name="Lanie J.A."/>
            <person name="Ng W.-L."/>
            <person name="Kazmierczak K.M."/>
            <person name="Andrzejewski T.M."/>
            <person name="Davidsen T.M."/>
            <person name="Wayne K.J."/>
            <person name="Tettelin H."/>
            <person name="Glass J.I."/>
            <person name="Rusch D."/>
            <person name="Podicherti R."/>
            <person name="Tsui H.-C.T."/>
            <person name="Winkler M.E."/>
        </authorList>
    </citation>
    <scope>NUCLEOTIDE SEQUENCE</scope>
</reference>
<dbReference type="Gene3D" id="3.40.50.850">
    <property type="entry name" value="Isochorismatase-like"/>
    <property type="match status" value="1"/>
</dbReference>
<accession>A0A382N2I6</accession>
<dbReference type="SUPFAM" id="SSF52499">
    <property type="entry name" value="Isochorismatase-like hydrolases"/>
    <property type="match status" value="1"/>
</dbReference>
<evidence type="ECO:0000313" key="1">
    <source>
        <dbReference type="EMBL" id="SVC55000.1"/>
    </source>
</evidence>
<evidence type="ECO:0008006" key="2">
    <source>
        <dbReference type="Google" id="ProtNLM"/>
    </source>
</evidence>
<dbReference type="AlphaFoldDB" id="A0A382N2I6"/>
<dbReference type="EMBL" id="UINC01097360">
    <property type="protein sequence ID" value="SVC55000.1"/>
    <property type="molecule type" value="Genomic_DNA"/>
</dbReference>
<sequence>MKHIGFITSAIVLAAASTSFSAATLELQTREQVPDPNNPKKFIIAKKTAEWDAKKTAIVICDMWTKHWCEGATRRVGEMATRMNTVIQIARKKGVLIIHCPSSGMEFYADTPMRKLAQNAPKIPTKVPLQDWCSLNPKYEVELPIDDSDGGCDCLPQCDPKKNPMNLRQIDTIEIEEVDSITDSDEAYYLMKQRQIENVIVMGVHTNMCVLGRPFSIRQLVYQGQNVLLMRDLTDTMYNSRQHPFVSHFRGTDLVV</sequence>
<proteinExistence type="predicted"/>
<gene>
    <name evidence="1" type="ORF">METZ01_LOCUS307854</name>
</gene>
<protein>
    <recommendedName>
        <fullName evidence="2">Isochorismatase-like domain-containing protein</fullName>
    </recommendedName>
</protein>